<dbReference type="GO" id="GO:0003824">
    <property type="term" value="F:catalytic activity"/>
    <property type="evidence" value="ECO:0007669"/>
    <property type="project" value="UniProtKB-ARBA"/>
</dbReference>
<evidence type="ECO:0000313" key="5">
    <source>
        <dbReference type="Proteomes" id="UP000193900"/>
    </source>
</evidence>
<dbReference type="EMBL" id="FWFZ01000015">
    <property type="protein sequence ID" value="SLN61042.1"/>
    <property type="molecule type" value="Genomic_DNA"/>
</dbReference>
<evidence type="ECO:0000313" key="4">
    <source>
        <dbReference type="EMBL" id="SLN61042.1"/>
    </source>
</evidence>
<dbReference type="Gene3D" id="3.20.20.120">
    <property type="entry name" value="Enolase-like C-terminal domain"/>
    <property type="match status" value="1"/>
</dbReference>
<name>A0A1Y5TG05_9RHOB</name>
<dbReference type="SUPFAM" id="SSF51604">
    <property type="entry name" value="Enolase C-terminal domain-like"/>
    <property type="match status" value="1"/>
</dbReference>
<dbReference type="PANTHER" id="PTHR48080:SF3">
    <property type="entry name" value="ENOLASE SUPERFAMILY MEMBER DDB_G0284701"/>
    <property type="match status" value="1"/>
</dbReference>
<evidence type="ECO:0000259" key="3">
    <source>
        <dbReference type="Pfam" id="PF13378"/>
    </source>
</evidence>
<dbReference type="InterPro" id="IPR034593">
    <property type="entry name" value="DgoD-like"/>
</dbReference>
<evidence type="ECO:0000256" key="2">
    <source>
        <dbReference type="ARBA" id="ARBA00022723"/>
    </source>
</evidence>
<dbReference type="InterPro" id="IPR036849">
    <property type="entry name" value="Enolase-like_C_sf"/>
</dbReference>
<organism evidence="4 5">
    <name type="scientific">Roseisalinus antarcticus</name>
    <dbReference type="NCBI Taxonomy" id="254357"/>
    <lineage>
        <taxon>Bacteria</taxon>
        <taxon>Pseudomonadati</taxon>
        <taxon>Pseudomonadota</taxon>
        <taxon>Alphaproteobacteria</taxon>
        <taxon>Rhodobacterales</taxon>
        <taxon>Roseobacteraceae</taxon>
        <taxon>Roseisalinus</taxon>
    </lineage>
</organism>
<keyword evidence="5" id="KW-1185">Reference proteome</keyword>
<accession>A0A1Y5TG05</accession>
<dbReference type="InterPro" id="IPR029065">
    <property type="entry name" value="Enolase_C-like"/>
</dbReference>
<gene>
    <name evidence="4" type="ORF">ROA7023_02833</name>
</gene>
<dbReference type="PANTHER" id="PTHR48080">
    <property type="entry name" value="D-GALACTONATE DEHYDRATASE-RELATED"/>
    <property type="match status" value="1"/>
</dbReference>
<dbReference type="AlphaFoldDB" id="A0A1Y5TG05"/>
<proteinExistence type="inferred from homology"/>
<sequence>MKLEIISVRTAERPVTLRLPFQFGNTEVRRTAEAYAEVAVRVGGETVTGKSAQLMVPRWFDKRAELSNEDTVDELRETVAAASALAQGMTGTVAGLSGDLRGAVPARLPDDLPPLAAGFGPALIEMALIDAACRAAELPFWQAARDDLFGLVAQCPPDLSPDALRDALSGIGAPGRLTIRHTIGFDAPLVRAPGEGPQDGLPVSLQEIMAETGIRAWKIKLKGAPEADLARLRALAEHLDRGPDYAATLDANEQYTPDHFRDLLQGLAQDPALARLRSALRFVEQPFDRAVALQQDARDYDLPLVIDESDGSDGAFAQALAGGWSGTSIKSCKGVLRALVNMARARAAGAILSAEDLTCQPGLCWRQDSAMAAACGVLDAERNGHHFAGGMQGATEAEIAATLGTFPEMFGAGASGRPALKIKGGAVDIRALDRAGFGGSEIVTL</sequence>
<feature type="domain" description="Enolase C-terminal" evidence="3">
    <location>
        <begin position="206"/>
        <end position="356"/>
    </location>
</feature>
<dbReference type="GO" id="GO:0046872">
    <property type="term" value="F:metal ion binding"/>
    <property type="evidence" value="ECO:0007669"/>
    <property type="project" value="UniProtKB-KW"/>
</dbReference>
<dbReference type="RefSeq" id="WP_085879651.1">
    <property type="nucleotide sequence ID" value="NZ_FWFZ01000015.1"/>
</dbReference>
<keyword evidence="2" id="KW-0479">Metal-binding</keyword>
<comment type="similarity">
    <text evidence="1">Belongs to the mandelate racemase/muconate lactonizing enzyme family.</text>
</comment>
<protein>
    <recommendedName>
        <fullName evidence="3">Enolase C-terminal domain-containing protein</fullName>
    </recommendedName>
</protein>
<dbReference type="Pfam" id="PF13378">
    <property type="entry name" value="MR_MLE_C"/>
    <property type="match status" value="1"/>
</dbReference>
<dbReference type="OrthoDB" id="7809546at2"/>
<dbReference type="Proteomes" id="UP000193900">
    <property type="component" value="Unassembled WGS sequence"/>
</dbReference>
<evidence type="ECO:0000256" key="1">
    <source>
        <dbReference type="ARBA" id="ARBA00008031"/>
    </source>
</evidence>
<reference evidence="4 5" key="1">
    <citation type="submission" date="2017-03" db="EMBL/GenBank/DDBJ databases">
        <authorList>
            <person name="Afonso C.L."/>
            <person name="Miller P.J."/>
            <person name="Scott M.A."/>
            <person name="Spackman E."/>
            <person name="Goraichik I."/>
            <person name="Dimitrov K.M."/>
            <person name="Suarez D.L."/>
            <person name="Swayne D.E."/>
        </authorList>
    </citation>
    <scope>NUCLEOTIDE SEQUENCE [LARGE SCALE GENOMIC DNA]</scope>
    <source>
        <strain evidence="4 5">CECT 7023</strain>
    </source>
</reference>